<dbReference type="OrthoDB" id="7550829at2759"/>
<feature type="transmembrane region" description="Helical" evidence="2">
    <location>
        <begin position="62"/>
        <end position="82"/>
    </location>
</feature>
<feature type="region of interest" description="Disordered" evidence="1">
    <location>
        <begin position="122"/>
        <end position="141"/>
    </location>
</feature>
<sequence length="141" mass="15744">MGSNCRSLNFCRFIGKLKSNGSSYDRAIASSEIRKSRGEDTRIFPRSYYGGAPALYPAFDSISILASLAFLAFLLQSFAALFDRSRSIIPAVISSRDSSSENEPPDLPELILRALDEYFLNNDMDGNDEESSKKKSIKNRR</sequence>
<dbReference type="RefSeq" id="XP_011299441.1">
    <property type="nucleotide sequence ID" value="XM_011301139.1"/>
</dbReference>
<evidence type="ECO:0000313" key="4">
    <source>
        <dbReference type="RefSeq" id="XP_011299441.1"/>
    </source>
</evidence>
<gene>
    <name evidence="4 5" type="primary">LOC105264330</name>
</gene>
<dbReference type="RefSeq" id="XP_011299442.1">
    <property type="nucleotide sequence ID" value="XM_011301140.1"/>
</dbReference>
<dbReference type="KEGG" id="fas:105264330"/>
<evidence type="ECO:0000256" key="2">
    <source>
        <dbReference type="SAM" id="Phobius"/>
    </source>
</evidence>
<dbReference type="GeneID" id="105264330"/>
<evidence type="ECO:0000313" key="3">
    <source>
        <dbReference type="Proteomes" id="UP000694866"/>
    </source>
</evidence>
<keyword evidence="2" id="KW-0812">Transmembrane</keyword>
<keyword evidence="2" id="KW-1133">Transmembrane helix</keyword>
<accession>A0A9R1TVI8</accession>
<keyword evidence="3" id="KW-1185">Reference proteome</keyword>
<evidence type="ECO:0000256" key="1">
    <source>
        <dbReference type="SAM" id="MobiDB-lite"/>
    </source>
</evidence>
<dbReference type="Proteomes" id="UP000694866">
    <property type="component" value="Unplaced"/>
</dbReference>
<dbReference type="AlphaFoldDB" id="A0A9R1TVI8"/>
<reference evidence="4 5" key="1">
    <citation type="submission" date="2025-04" db="UniProtKB">
        <authorList>
            <consortium name="RefSeq"/>
        </authorList>
    </citation>
    <scope>IDENTIFICATION</scope>
    <source>
        <strain evidence="4 5">USDA-PBARC FA_bdor</strain>
        <tissue evidence="4 5">Whole organism</tissue>
    </source>
</reference>
<accession>A0A9R1TXC0</accession>
<keyword evidence="2" id="KW-0472">Membrane</keyword>
<name>A0A9R1TVI8_9HYME</name>
<evidence type="ECO:0000313" key="5">
    <source>
        <dbReference type="RefSeq" id="XP_011299442.1"/>
    </source>
</evidence>
<proteinExistence type="predicted"/>
<organism evidence="3 4">
    <name type="scientific">Fopius arisanus</name>
    <dbReference type="NCBI Taxonomy" id="64838"/>
    <lineage>
        <taxon>Eukaryota</taxon>
        <taxon>Metazoa</taxon>
        <taxon>Ecdysozoa</taxon>
        <taxon>Arthropoda</taxon>
        <taxon>Hexapoda</taxon>
        <taxon>Insecta</taxon>
        <taxon>Pterygota</taxon>
        <taxon>Neoptera</taxon>
        <taxon>Endopterygota</taxon>
        <taxon>Hymenoptera</taxon>
        <taxon>Apocrita</taxon>
        <taxon>Ichneumonoidea</taxon>
        <taxon>Braconidae</taxon>
        <taxon>Opiinae</taxon>
        <taxon>Fopius</taxon>
    </lineage>
</organism>
<protein>
    <submittedName>
        <fullName evidence="4 5">Uncharacterized protein</fullName>
    </submittedName>
</protein>